<accession>X1AFN0</accession>
<gene>
    <name evidence="1" type="ORF">S01H4_23812</name>
</gene>
<dbReference type="EMBL" id="BART01011097">
    <property type="protein sequence ID" value="GAG80714.1"/>
    <property type="molecule type" value="Genomic_DNA"/>
</dbReference>
<name>X1AFN0_9ZZZZ</name>
<proteinExistence type="predicted"/>
<dbReference type="AlphaFoldDB" id="X1AFN0"/>
<sequence>MKRIIIVVLLSSFTIYCFSQRGGDIFAEDKIDDMTGNEIIKTYWLQLKMGMTISYYAQLCIHEDFLYLNIKVGTGFVTSVPEDAKLIFKFKDNTTITLQNHKYILSGKGEGAIGLIGASQIGINPIYSITLSDLETFEKQNIVKLRLYLRDKYIETKISQNKAKIFSNYCEAMKKRINKS</sequence>
<comment type="caution">
    <text evidence="1">The sequence shown here is derived from an EMBL/GenBank/DDBJ whole genome shotgun (WGS) entry which is preliminary data.</text>
</comment>
<organism evidence="1">
    <name type="scientific">marine sediment metagenome</name>
    <dbReference type="NCBI Taxonomy" id="412755"/>
    <lineage>
        <taxon>unclassified sequences</taxon>
        <taxon>metagenomes</taxon>
        <taxon>ecological metagenomes</taxon>
    </lineage>
</organism>
<evidence type="ECO:0000313" key="1">
    <source>
        <dbReference type="EMBL" id="GAG80714.1"/>
    </source>
</evidence>
<reference evidence="1" key="1">
    <citation type="journal article" date="2014" name="Front. Microbiol.">
        <title>High frequency of phylogenetically diverse reductive dehalogenase-homologous genes in deep subseafloor sedimentary metagenomes.</title>
        <authorList>
            <person name="Kawai M."/>
            <person name="Futagami T."/>
            <person name="Toyoda A."/>
            <person name="Takaki Y."/>
            <person name="Nishi S."/>
            <person name="Hori S."/>
            <person name="Arai W."/>
            <person name="Tsubouchi T."/>
            <person name="Morono Y."/>
            <person name="Uchiyama I."/>
            <person name="Ito T."/>
            <person name="Fujiyama A."/>
            <person name="Inagaki F."/>
            <person name="Takami H."/>
        </authorList>
    </citation>
    <scope>NUCLEOTIDE SEQUENCE</scope>
    <source>
        <strain evidence="1">Expedition CK06-06</strain>
    </source>
</reference>
<protein>
    <submittedName>
        <fullName evidence="1">Uncharacterized protein</fullName>
    </submittedName>
</protein>